<keyword evidence="1" id="KW-0479">Metal-binding</keyword>
<feature type="region of interest" description="Disordered" evidence="2">
    <location>
        <begin position="251"/>
        <end position="274"/>
    </location>
</feature>
<dbReference type="GO" id="GO:0003676">
    <property type="term" value="F:nucleic acid binding"/>
    <property type="evidence" value="ECO:0007669"/>
    <property type="project" value="InterPro"/>
</dbReference>
<evidence type="ECO:0000256" key="1">
    <source>
        <dbReference type="PROSITE-ProRule" id="PRU00047"/>
    </source>
</evidence>
<keyword evidence="5" id="KW-1185">Reference proteome</keyword>
<dbReference type="InterPro" id="IPR001878">
    <property type="entry name" value="Znf_CCHC"/>
</dbReference>
<proteinExistence type="predicted"/>
<sequence length="274" mass="31250">MAICTVTMIIKPERKNIKPGRPRTGTGKIIVNAEGKTYAELLKRVKNNVNIQQAGIDINSIKRTQKGDLLLDVSDREKAMKLKETINSNLEDVKVIQKTNEITLHITDIDGDIEENELKEEIKKNNNDIGDNIQILALRQMRNGNKAATIKTERKFAEELLKTGKIRIGWVHCEIRKRIRITRCFRCLGYGHRTGEYQGEDKSDLCIKCGKRGHVAKDCNSPPYCTTCNRDGHRADQMGCPTFRKLINQESRRRANRRNAYRNGDGPQDSVFTN</sequence>
<dbReference type="Gene3D" id="4.10.60.10">
    <property type="entry name" value="Zinc finger, CCHC-type"/>
    <property type="match status" value="1"/>
</dbReference>
<accession>A0AAV8YER5</accession>
<dbReference type="Proteomes" id="UP001162156">
    <property type="component" value="Unassembled WGS sequence"/>
</dbReference>
<evidence type="ECO:0000313" key="5">
    <source>
        <dbReference type="Proteomes" id="UP001162156"/>
    </source>
</evidence>
<dbReference type="Pfam" id="PF00098">
    <property type="entry name" value="zf-CCHC"/>
    <property type="match status" value="1"/>
</dbReference>
<dbReference type="EMBL" id="JANEYF010002194">
    <property type="protein sequence ID" value="KAJ8949935.1"/>
    <property type="molecule type" value="Genomic_DNA"/>
</dbReference>
<evidence type="ECO:0000256" key="2">
    <source>
        <dbReference type="SAM" id="MobiDB-lite"/>
    </source>
</evidence>
<evidence type="ECO:0000259" key="3">
    <source>
        <dbReference type="PROSITE" id="PS50158"/>
    </source>
</evidence>
<dbReference type="SUPFAM" id="SSF57756">
    <property type="entry name" value="Retrovirus zinc finger-like domains"/>
    <property type="match status" value="1"/>
</dbReference>
<gene>
    <name evidence="4" type="ORF">NQ314_008097</name>
</gene>
<dbReference type="AlphaFoldDB" id="A0AAV8YER5"/>
<name>A0AAV8YER5_9CUCU</name>
<dbReference type="PROSITE" id="PS50158">
    <property type="entry name" value="ZF_CCHC"/>
    <property type="match status" value="1"/>
</dbReference>
<feature type="domain" description="CCHC-type" evidence="3">
    <location>
        <begin position="206"/>
        <end position="219"/>
    </location>
</feature>
<dbReference type="InterPro" id="IPR036875">
    <property type="entry name" value="Znf_CCHC_sf"/>
</dbReference>
<evidence type="ECO:0000313" key="4">
    <source>
        <dbReference type="EMBL" id="KAJ8949935.1"/>
    </source>
</evidence>
<protein>
    <recommendedName>
        <fullName evidence="3">CCHC-type domain-containing protein</fullName>
    </recommendedName>
</protein>
<dbReference type="SMART" id="SM00343">
    <property type="entry name" value="ZnF_C2HC"/>
    <property type="match status" value="2"/>
</dbReference>
<keyword evidence="1" id="KW-0863">Zinc-finger</keyword>
<reference evidence="4" key="1">
    <citation type="journal article" date="2023" name="Insect Mol. Biol.">
        <title>Genome sequencing provides insights into the evolution of gene families encoding plant cell wall-degrading enzymes in longhorned beetles.</title>
        <authorList>
            <person name="Shin N.R."/>
            <person name="Okamura Y."/>
            <person name="Kirsch R."/>
            <person name="Pauchet Y."/>
        </authorList>
    </citation>
    <scope>NUCLEOTIDE SEQUENCE</scope>
    <source>
        <strain evidence="4">RBIC_L_NR</strain>
    </source>
</reference>
<keyword evidence="1" id="KW-0862">Zinc</keyword>
<organism evidence="4 5">
    <name type="scientific">Rhamnusium bicolor</name>
    <dbReference type="NCBI Taxonomy" id="1586634"/>
    <lineage>
        <taxon>Eukaryota</taxon>
        <taxon>Metazoa</taxon>
        <taxon>Ecdysozoa</taxon>
        <taxon>Arthropoda</taxon>
        <taxon>Hexapoda</taxon>
        <taxon>Insecta</taxon>
        <taxon>Pterygota</taxon>
        <taxon>Neoptera</taxon>
        <taxon>Endopterygota</taxon>
        <taxon>Coleoptera</taxon>
        <taxon>Polyphaga</taxon>
        <taxon>Cucujiformia</taxon>
        <taxon>Chrysomeloidea</taxon>
        <taxon>Cerambycidae</taxon>
        <taxon>Lepturinae</taxon>
        <taxon>Rhagiini</taxon>
        <taxon>Rhamnusium</taxon>
    </lineage>
</organism>
<comment type="caution">
    <text evidence="4">The sequence shown here is derived from an EMBL/GenBank/DDBJ whole genome shotgun (WGS) entry which is preliminary data.</text>
</comment>
<dbReference type="GO" id="GO:0008270">
    <property type="term" value="F:zinc ion binding"/>
    <property type="evidence" value="ECO:0007669"/>
    <property type="project" value="UniProtKB-KW"/>
</dbReference>